<comment type="caution">
    <text evidence="1">The sequence shown here is derived from an EMBL/GenBank/DDBJ whole genome shotgun (WGS) entry which is preliminary data.</text>
</comment>
<evidence type="ECO:0000313" key="1">
    <source>
        <dbReference type="EMBL" id="OMJ18010.1"/>
    </source>
</evidence>
<reference evidence="2" key="1">
    <citation type="submission" date="2017-01" db="EMBL/GenBank/DDBJ databases">
        <authorList>
            <person name="Wang Y."/>
            <person name="White M."/>
            <person name="Kvist S."/>
            <person name="Moncalvo J.-M."/>
        </authorList>
    </citation>
    <scope>NUCLEOTIDE SEQUENCE [LARGE SCALE GENOMIC DNA]</scope>
    <source>
        <strain evidence="2">ID-206-W2</strain>
    </source>
</reference>
<proteinExistence type="predicted"/>
<dbReference type="Proteomes" id="UP000187429">
    <property type="component" value="Unassembled WGS sequence"/>
</dbReference>
<evidence type="ECO:0000313" key="2">
    <source>
        <dbReference type="Proteomes" id="UP000187429"/>
    </source>
</evidence>
<dbReference type="EMBL" id="LSSM01003401">
    <property type="protein sequence ID" value="OMJ18010.1"/>
    <property type="molecule type" value="Genomic_DNA"/>
</dbReference>
<protein>
    <submittedName>
        <fullName evidence="1">Uncharacterized protein</fullName>
    </submittedName>
</protein>
<keyword evidence="2" id="KW-1185">Reference proteome</keyword>
<dbReference type="AlphaFoldDB" id="A0A1R1XTP2"/>
<sequence length="119" mass="13926">MGRYLAVDPQQDVVGFMRFLFFRQARIIWRCERNERFRKFGSHLFALLNPINNKHVRVFVDVPNIARVEKPVAVNRVVGCIRPVQVPLHDICPFKAQFAYLVRAKRLSELVDHFCFGVA</sequence>
<gene>
    <name evidence="1" type="ORF">AYI69_g7198</name>
</gene>
<organism evidence="1 2">
    <name type="scientific">Smittium culicis</name>
    <dbReference type="NCBI Taxonomy" id="133412"/>
    <lineage>
        <taxon>Eukaryota</taxon>
        <taxon>Fungi</taxon>
        <taxon>Fungi incertae sedis</taxon>
        <taxon>Zoopagomycota</taxon>
        <taxon>Kickxellomycotina</taxon>
        <taxon>Harpellomycetes</taxon>
        <taxon>Harpellales</taxon>
        <taxon>Legeriomycetaceae</taxon>
        <taxon>Smittium</taxon>
    </lineage>
</organism>
<name>A0A1R1XTP2_9FUNG</name>
<accession>A0A1R1XTP2</accession>